<evidence type="ECO:0000256" key="1">
    <source>
        <dbReference type="ARBA" id="ARBA00022527"/>
    </source>
</evidence>
<dbReference type="AlphaFoldDB" id="A0A0F9V949"/>
<name>A0A0F9V949_9ZZZZ</name>
<dbReference type="SUPFAM" id="SSF55874">
    <property type="entry name" value="ATPase domain of HSP90 chaperone/DNA topoisomerase II/histidine kinase"/>
    <property type="match status" value="1"/>
</dbReference>
<dbReference type="PANTHER" id="PTHR35526:SF3">
    <property type="entry name" value="ANTI-SIGMA-F FACTOR RSBW"/>
    <property type="match status" value="1"/>
</dbReference>
<dbReference type="PANTHER" id="PTHR35526">
    <property type="entry name" value="ANTI-SIGMA-F FACTOR RSBW-RELATED"/>
    <property type="match status" value="1"/>
</dbReference>
<keyword evidence="1" id="KW-0723">Serine/threonine-protein kinase</keyword>
<evidence type="ECO:0000259" key="2">
    <source>
        <dbReference type="Pfam" id="PF13581"/>
    </source>
</evidence>
<proteinExistence type="predicted"/>
<dbReference type="InterPro" id="IPR003594">
    <property type="entry name" value="HATPase_dom"/>
</dbReference>
<feature type="domain" description="Histidine kinase/HSP90-like ATPase" evidence="2">
    <location>
        <begin position="8"/>
        <end position="128"/>
    </location>
</feature>
<accession>A0A0F9V949</accession>
<dbReference type="Pfam" id="PF13581">
    <property type="entry name" value="HATPase_c_2"/>
    <property type="match status" value="1"/>
</dbReference>
<dbReference type="InterPro" id="IPR050267">
    <property type="entry name" value="Anti-sigma-factor_SerPK"/>
</dbReference>
<keyword evidence="1" id="KW-0418">Kinase</keyword>
<evidence type="ECO:0000313" key="3">
    <source>
        <dbReference type="EMBL" id="KKN62323.1"/>
    </source>
</evidence>
<organism evidence="3">
    <name type="scientific">marine sediment metagenome</name>
    <dbReference type="NCBI Taxonomy" id="412755"/>
    <lineage>
        <taxon>unclassified sequences</taxon>
        <taxon>metagenomes</taxon>
        <taxon>ecological metagenomes</taxon>
    </lineage>
</organism>
<dbReference type="InterPro" id="IPR036890">
    <property type="entry name" value="HATPase_C_sf"/>
</dbReference>
<sequence>MQQVKLSSTWEAIREAGQNVLGEVARQGYDESFVFSVRLALEEGLINAVKHGNGMDSSKHIDLKYSITPECVEIVITDEGCGFCPVGVPDPTRDENLEKTTGRGIMLMRAFMDTVEYSERGNQLRLVKHGP</sequence>
<comment type="caution">
    <text evidence="3">The sequence shown here is derived from an EMBL/GenBank/DDBJ whole genome shotgun (WGS) entry which is preliminary data.</text>
</comment>
<dbReference type="CDD" id="cd16936">
    <property type="entry name" value="HATPase_RsbW-like"/>
    <property type="match status" value="1"/>
</dbReference>
<dbReference type="GO" id="GO:0004674">
    <property type="term" value="F:protein serine/threonine kinase activity"/>
    <property type="evidence" value="ECO:0007669"/>
    <property type="project" value="UniProtKB-KW"/>
</dbReference>
<keyword evidence="1" id="KW-0808">Transferase</keyword>
<gene>
    <name evidence="3" type="ORF">LCGC14_0512860</name>
</gene>
<dbReference type="Gene3D" id="3.30.565.10">
    <property type="entry name" value="Histidine kinase-like ATPase, C-terminal domain"/>
    <property type="match status" value="1"/>
</dbReference>
<protein>
    <recommendedName>
        <fullName evidence="2">Histidine kinase/HSP90-like ATPase domain-containing protein</fullName>
    </recommendedName>
</protein>
<dbReference type="EMBL" id="LAZR01000628">
    <property type="protein sequence ID" value="KKN62323.1"/>
    <property type="molecule type" value="Genomic_DNA"/>
</dbReference>
<reference evidence="3" key="1">
    <citation type="journal article" date="2015" name="Nature">
        <title>Complex archaea that bridge the gap between prokaryotes and eukaryotes.</title>
        <authorList>
            <person name="Spang A."/>
            <person name="Saw J.H."/>
            <person name="Jorgensen S.L."/>
            <person name="Zaremba-Niedzwiedzka K."/>
            <person name="Martijn J."/>
            <person name="Lind A.E."/>
            <person name="van Eijk R."/>
            <person name="Schleper C."/>
            <person name="Guy L."/>
            <person name="Ettema T.J."/>
        </authorList>
    </citation>
    <scope>NUCLEOTIDE SEQUENCE</scope>
</reference>